<dbReference type="RefSeq" id="WP_271470761.1">
    <property type="nucleotide sequence ID" value="NZ_JANEWF010000009.1"/>
</dbReference>
<proteinExistence type="predicted"/>
<gene>
    <name evidence="1" type="ORF">NNO07_10910</name>
</gene>
<dbReference type="InterPro" id="IPR018755">
    <property type="entry name" value="Phage_Mu_Gp48"/>
</dbReference>
<dbReference type="Proteomes" id="UP001211689">
    <property type="component" value="Unassembled WGS sequence"/>
</dbReference>
<comment type="caution">
    <text evidence="1">The sequence shown here is derived from an EMBL/GenBank/DDBJ whole genome shotgun (WGS) entry which is preliminary data.</text>
</comment>
<sequence length="294" mass="33130">MAVFKSPLRAGDRCGSPIVTWVESVSGTLVATAQVRSPQRRLRLLSGDLQADAQVTLQGWRMRPLRGDLAAGARVQGGARRLRREAGALLALAEVALRAQVWLPLQPERSVRHRRYDRAAYQQMLLDLLPRGRAWPRDGEDAALMMAWAGELQRVEERGWKLFEEWDPRTTDELFTDWEAFFELPGTGSSEQRRRELIAEWLAGGSLTREDIDDLLKQLGIDATVEYWRPFIVGQSAVGENLNTDGYSTWIVYVHNPDEVDLDWLETYLRRLAPAGDYVHVVAAPNGVPDGSNL</sequence>
<dbReference type="Pfam" id="PF10076">
    <property type="entry name" value="Phage_Mu_Gp48"/>
    <property type="match status" value="1"/>
</dbReference>
<dbReference type="EMBL" id="JANEWF010000009">
    <property type="protein sequence ID" value="MDA8483582.1"/>
    <property type="molecule type" value="Genomic_DNA"/>
</dbReference>
<accession>A0ABT4Y404</accession>
<name>A0ABT4Y404_METRE</name>
<evidence type="ECO:0000313" key="1">
    <source>
        <dbReference type="EMBL" id="MDA8483582.1"/>
    </source>
</evidence>
<protein>
    <submittedName>
        <fullName evidence="1">YmfQ family protein</fullName>
    </submittedName>
</protein>
<keyword evidence="2" id="KW-1185">Reference proteome</keyword>
<reference evidence="1 2" key="1">
    <citation type="submission" date="2022-07" db="EMBL/GenBank/DDBJ databases">
        <title>Genome Analysis of Selected Gammaproteobacteria from Nigerian Food snails.</title>
        <authorList>
            <person name="Okafor A.C."/>
        </authorList>
    </citation>
    <scope>NUCLEOTIDE SEQUENCE [LARGE SCALE GENOMIC DNA]</scope>
    <source>
        <strain evidence="1 2">Awg 2</strain>
    </source>
</reference>
<evidence type="ECO:0000313" key="2">
    <source>
        <dbReference type="Proteomes" id="UP001211689"/>
    </source>
</evidence>
<organism evidence="1 2">
    <name type="scientific">Metapseudomonas resinovorans</name>
    <name type="common">Pseudomonas resinovorans</name>
    <dbReference type="NCBI Taxonomy" id="53412"/>
    <lineage>
        <taxon>Bacteria</taxon>
        <taxon>Pseudomonadati</taxon>
        <taxon>Pseudomonadota</taxon>
        <taxon>Gammaproteobacteria</taxon>
        <taxon>Pseudomonadales</taxon>
        <taxon>Pseudomonadaceae</taxon>
        <taxon>Metapseudomonas</taxon>
    </lineage>
</organism>